<dbReference type="SMART" id="SM00895">
    <property type="entry name" value="FCD"/>
    <property type="match status" value="1"/>
</dbReference>
<dbReference type="SUPFAM" id="SSF46785">
    <property type="entry name" value="Winged helix' DNA-binding domain"/>
    <property type="match status" value="1"/>
</dbReference>
<dbReference type="PRINTS" id="PR00035">
    <property type="entry name" value="HTHGNTR"/>
</dbReference>
<feature type="domain" description="HTH gntR-type" evidence="4">
    <location>
        <begin position="8"/>
        <end position="75"/>
    </location>
</feature>
<dbReference type="CDD" id="cd07377">
    <property type="entry name" value="WHTH_GntR"/>
    <property type="match status" value="1"/>
</dbReference>
<dbReference type="Gene3D" id="1.20.120.530">
    <property type="entry name" value="GntR ligand-binding domain-like"/>
    <property type="match status" value="1"/>
</dbReference>
<reference evidence="6" key="1">
    <citation type="submission" date="2017-09" db="EMBL/GenBank/DDBJ databases">
        <title>FDA dAtabase for Regulatory Grade micrObial Sequences (FDA-ARGOS): Supporting development and validation of Infectious Disease Dx tests.</title>
        <authorList>
            <person name="Minogue T."/>
            <person name="Wolcott M."/>
            <person name="Wasieloski L."/>
            <person name="Aguilar W."/>
            <person name="Moore D."/>
            <person name="Tallon L."/>
            <person name="Sadzewicz L."/>
            <person name="Ott S."/>
            <person name="Zhao X."/>
            <person name="Nagaraj S."/>
            <person name="Vavikolanu K."/>
            <person name="Aluvathingal J."/>
            <person name="Nadendla S."/>
            <person name="Sichtig H."/>
        </authorList>
    </citation>
    <scope>NUCLEOTIDE SEQUENCE [LARGE SCALE GENOMIC DNA]</scope>
    <source>
        <strain evidence="6">FDAARGOS_394</strain>
    </source>
</reference>
<dbReference type="InterPro" id="IPR036388">
    <property type="entry name" value="WH-like_DNA-bd_sf"/>
</dbReference>
<protein>
    <submittedName>
        <fullName evidence="5">GntR family transcriptional regulator</fullName>
    </submittedName>
</protein>
<dbReference type="PANTHER" id="PTHR43537:SF5">
    <property type="entry name" value="UXU OPERON TRANSCRIPTIONAL REGULATOR"/>
    <property type="match status" value="1"/>
</dbReference>
<evidence type="ECO:0000256" key="3">
    <source>
        <dbReference type="ARBA" id="ARBA00023163"/>
    </source>
</evidence>
<sequence>MKATGTRRGSADEVYALLRKRITLGAYGPNYRLKEVSLSEELGISRTPIRAAFQRLEQDGFIEAVPNRGVIVAPWTDLDNDEVFDLRIQLESHGASLAAQRRSESDIARLHALNAEMAGLIQQRSEDFRSDIQDINRRFHEAVVQAARSPRLVQMVGGLLNTRRVTGAFFFYSDDQFTESLEDHQAITRAIERQHTELAKTLMASHVRVTWERLKSQRQDAGTAAAA</sequence>
<evidence type="ECO:0000259" key="4">
    <source>
        <dbReference type="PROSITE" id="PS50949"/>
    </source>
</evidence>
<dbReference type="EMBL" id="PDEA01000001">
    <property type="protein sequence ID" value="PEH89426.1"/>
    <property type="molecule type" value="Genomic_DNA"/>
</dbReference>
<dbReference type="SUPFAM" id="SSF48008">
    <property type="entry name" value="GntR ligand-binding domain-like"/>
    <property type="match status" value="1"/>
</dbReference>
<dbReference type="InterPro" id="IPR011711">
    <property type="entry name" value="GntR_C"/>
</dbReference>
<dbReference type="Pfam" id="PF00392">
    <property type="entry name" value="GntR"/>
    <property type="match status" value="1"/>
</dbReference>
<dbReference type="GeneID" id="80801570"/>
<dbReference type="InterPro" id="IPR036390">
    <property type="entry name" value="WH_DNA-bd_sf"/>
</dbReference>
<dbReference type="Pfam" id="PF07729">
    <property type="entry name" value="FCD"/>
    <property type="match status" value="1"/>
</dbReference>
<dbReference type="Proteomes" id="UP000220246">
    <property type="component" value="Unassembled WGS sequence"/>
</dbReference>
<dbReference type="InterPro" id="IPR008920">
    <property type="entry name" value="TF_FadR/GntR_C"/>
</dbReference>
<keyword evidence="1" id="KW-0805">Transcription regulation</keyword>
<evidence type="ECO:0000313" key="6">
    <source>
        <dbReference type="Proteomes" id="UP000220246"/>
    </source>
</evidence>
<evidence type="ECO:0000256" key="1">
    <source>
        <dbReference type="ARBA" id="ARBA00023015"/>
    </source>
</evidence>
<dbReference type="OrthoDB" id="8631299at2"/>
<gene>
    <name evidence="5" type="ORF">CRM82_13170</name>
</gene>
<keyword evidence="6" id="KW-1185">Reference proteome</keyword>
<proteinExistence type="predicted"/>
<dbReference type="InterPro" id="IPR000524">
    <property type="entry name" value="Tscrpt_reg_HTH_GntR"/>
</dbReference>
<dbReference type="GO" id="GO:0003700">
    <property type="term" value="F:DNA-binding transcription factor activity"/>
    <property type="evidence" value="ECO:0007669"/>
    <property type="project" value="InterPro"/>
</dbReference>
<organism evidence="5 6">
    <name type="scientific">Comamonas terrigena</name>
    <dbReference type="NCBI Taxonomy" id="32013"/>
    <lineage>
        <taxon>Bacteria</taxon>
        <taxon>Pseudomonadati</taxon>
        <taxon>Pseudomonadota</taxon>
        <taxon>Betaproteobacteria</taxon>
        <taxon>Burkholderiales</taxon>
        <taxon>Comamonadaceae</taxon>
        <taxon>Comamonas</taxon>
    </lineage>
</organism>
<dbReference type="GO" id="GO:0043565">
    <property type="term" value="F:sequence-specific DNA binding"/>
    <property type="evidence" value="ECO:0007669"/>
    <property type="project" value="InterPro"/>
</dbReference>
<dbReference type="SMART" id="SM00345">
    <property type="entry name" value="HTH_GNTR"/>
    <property type="match status" value="1"/>
</dbReference>
<evidence type="ECO:0000313" key="5">
    <source>
        <dbReference type="EMBL" id="PEH89426.1"/>
    </source>
</evidence>
<dbReference type="PANTHER" id="PTHR43537">
    <property type="entry name" value="TRANSCRIPTIONAL REGULATOR, GNTR FAMILY"/>
    <property type="match status" value="1"/>
</dbReference>
<accession>A0A2A7UW44</accession>
<dbReference type="InterPro" id="IPR000485">
    <property type="entry name" value="AsnC-type_HTH_dom"/>
</dbReference>
<dbReference type="Gene3D" id="1.10.10.10">
    <property type="entry name" value="Winged helix-like DNA-binding domain superfamily/Winged helix DNA-binding domain"/>
    <property type="match status" value="1"/>
</dbReference>
<name>A0A2A7UW44_COMTR</name>
<comment type="caution">
    <text evidence="5">The sequence shown here is derived from an EMBL/GenBank/DDBJ whole genome shotgun (WGS) entry which is preliminary data.</text>
</comment>
<keyword evidence="2" id="KW-0238">DNA-binding</keyword>
<dbReference type="PROSITE" id="PS50949">
    <property type="entry name" value="HTH_GNTR"/>
    <property type="match status" value="1"/>
</dbReference>
<keyword evidence="3" id="KW-0804">Transcription</keyword>
<dbReference type="PRINTS" id="PR00033">
    <property type="entry name" value="HTHASNC"/>
</dbReference>
<dbReference type="STRING" id="1219032.GCA_001515545_01056"/>
<evidence type="ECO:0000256" key="2">
    <source>
        <dbReference type="ARBA" id="ARBA00023125"/>
    </source>
</evidence>
<dbReference type="AlphaFoldDB" id="A0A2A7UW44"/>
<dbReference type="RefSeq" id="WP_066534196.1">
    <property type="nucleotide sequence ID" value="NZ_PDEA01000001.1"/>
</dbReference>